<dbReference type="InterPro" id="IPR016024">
    <property type="entry name" value="ARM-type_fold"/>
</dbReference>
<evidence type="ECO:0000313" key="6">
    <source>
        <dbReference type="Proteomes" id="UP000436088"/>
    </source>
</evidence>
<keyword evidence="2" id="KW-0677">Repeat</keyword>
<dbReference type="Pfam" id="PF17781">
    <property type="entry name" value="RPN1_RPN2_N"/>
    <property type="match status" value="1"/>
</dbReference>
<dbReference type="PANTHER" id="PTHR10943:SF1">
    <property type="entry name" value="26S PROTEASOME NON-ATPASE REGULATORY SUBUNIT 2"/>
    <property type="match status" value="1"/>
</dbReference>
<proteinExistence type="inferred from homology"/>
<evidence type="ECO:0000256" key="2">
    <source>
        <dbReference type="ARBA" id="ARBA00022737"/>
    </source>
</evidence>
<dbReference type="InterPro" id="IPR040892">
    <property type="entry name" value="RPN1_N"/>
</dbReference>
<dbReference type="AlphaFoldDB" id="A0A6A3CW79"/>
<dbReference type="PANTHER" id="PTHR10943">
    <property type="entry name" value="26S PROTEASOME NON-ATPASE REGULATORY SUBUNIT"/>
    <property type="match status" value="1"/>
</dbReference>
<dbReference type="GO" id="GO:0043161">
    <property type="term" value="P:proteasome-mediated ubiquitin-dependent protein catabolic process"/>
    <property type="evidence" value="ECO:0007669"/>
    <property type="project" value="TreeGrafter"/>
</dbReference>
<protein>
    <submittedName>
        <fullName evidence="5">26S proteasome non-ATPase regulatory subunit 2-like protein B</fullName>
    </submittedName>
</protein>
<comment type="similarity">
    <text evidence="1">Belongs to the proteasome subunit S2 family.</text>
</comment>
<feature type="domain" description="RPN1 N-terminal" evidence="4">
    <location>
        <begin position="3"/>
        <end position="117"/>
    </location>
</feature>
<dbReference type="InterPro" id="IPR011989">
    <property type="entry name" value="ARM-like"/>
</dbReference>
<evidence type="ECO:0000259" key="4">
    <source>
        <dbReference type="Pfam" id="PF17781"/>
    </source>
</evidence>
<sequence>MLMLKYLTGTNDEFALNIAYTTFLQFAEFANAFKIALFFDDLQHVEQVFTSCDDLLKKKQFCYILARHLDDEMCRVDDDRILLQDIINNSKLSESYLSLARDMQVMEPKYQEEIYKADFLDGHACAGASFGSAGKVLAATFVNAFVNAGLHQDKLMTVPADSSSGGSSGNCKNKEHGKSSAEASLGMILLWDVDFGLAHIHKYIHSNDNLVIAGALLGIGLVNCNVNNDLDPARGILREYIGNEDSSIRIGAIMGLGIAYSGAQSEQQCGGCRCYCRCFNCQKRAGIGGPLTRLLSLSRGLIFLGKQEERLEAKSDFLERFNKKIRKYWDVTLLSCAYAGTRNVLSPVLFKEYCITERMKSSFPYWGPAVLGIAMVAIAEELGLEMSIRLLERLLQYSELNIRRAVPFALGLLCISNPKVNVMDILSRLSHDTDLEVAMAAVISLGLIGAGTNHVRIVFMLGNLSSYYYGVDCLLFCVQIAQG</sequence>
<name>A0A6A3CW79_HIBSY</name>
<keyword evidence="3" id="KW-0647">Proteasome</keyword>
<evidence type="ECO:0000313" key="5">
    <source>
        <dbReference type="EMBL" id="KAE8733835.1"/>
    </source>
</evidence>
<dbReference type="Gene3D" id="1.25.10.10">
    <property type="entry name" value="Leucine-rich Repeat Variant"/>
    <property type="match status" value="2"/>
</dbReference>
<evidence type="ECO:0000256" key="3">
    <source>
        <dbReference type="ARBA" id="ARBA00022942"/>
    </source>
</evidence>
<dbReference type="Proteomes" id="UP000436088">
    <property type="component" value="Unassembled WGS sequence"/>
</dbReference>
<dbReference type="GO" id="GO:0005634">
    <property type="term" value="C:nucleus"/>
    <property type="evidence" value="ECO:0007669"/>
    <property type="project" value="TreeGrafter"/>
</dbReference>
<keyword evidence="6" id="KW-1185">Reference proteome</keyword>
<dbReference type="InterPro" id="IPR002015">
    <property type="entry name" value="Proteasome/cyclosome_rpt"/>
</dbReference>
<reference evidence="5" key="1">
    <citation type="submission" date="2019-09" db="EMBL/GenBank/DDBJ databases">
        <title>Draft genome information of white flower Hibiscus syriacus.</title>
        <authorList>
            <person name="Kim Y.-M."/>
        </authorList>
    </citation>
    <scope>NUCLEOTIDE SEQUENCE [LARGE SCALE GENOMIC DNA]</scope>
    <source>
        <strain evidence="5">YM2019G1</strain>
    </source>
</reference>
<dbReference type="EMBL" id="VEPZ02000082">
    <property type="protein sequence ID" value="KAE8733835.1"/>
    <property type="molecule type" value="Genomic_DNA"/>
</dbReference>
<evidence type="ECO:0000256" key="1">
    <source>
        <dbReference type="ARBA" id="ARBA00005460"/>
    </source>
</evidence>
<dbReference type="GO" id="GO:0034515">
    <property type="term" value="C:proteasome storage granule"/>
    <property type="evidence" value="ECO:0007669"/>
    <property type="project" value="TreeGrafter"/>
</dbReference>
<dbReference type="SUPFAM" id="SSF48371">
    <property type="entry name" value="ARM repeat"/>
    <property type="match status" value="1"/>
</dbReference>
<comment type="caution">
    <text evidence="5">The sequence shown here is derived from an EMBL/GenBank/DDBJ whole genome shotgun (WGS) entry which is preliminary data.</text>
</comment>
<dbReference type="Pfam" id="PF01851">
    <property type="entry name" value="PC_rep"/>
    <property type="match status" value="1"/>
</dbReference>
<accession>A0A6A3CW79</accession>
<dbReference type="GO" id="GO:0008540">
    <property type="term" value="C:proteasome regulatory particle, base subcomplex"/>
    <property type="evidence" value="ECO:0007669"/>
    <property type="project" value="TreeGrafter"/>
</dbReference>
<gene>
    <name evidence="5" type="ORF">F3Y22_tig00000916pilonHSYRG00018</name>
</gene>
<organism evidence="5 6">
    <name type="scientific">Hibiscus syriacus</name>
    <name type="common">Rose of Sharon</name>
    <dbReference type="NCBI Taxonomy" id="106335"/>
    <lineage>
        <taxon>Eukaryota</taxon>
        <taxon>Viridiplantae</taxon>
        <taxon>Streptophyta</taxon>
        <taxon>Embryophyta</taxon>
        <taxon>Tracheophyta</taxon>
        <taxon>Spermatophyta</taxon>
        <taxon>Magnoliopsida</taxon>
        <taxon>eudicotyledons</taxon>
        <taxon>Gunneridae</taxon>
        <taxon>Pentapetalae</taxon>
        <taxon>rosids</taxon>
        <taxon>malvids</taxon>
        <taxon>Malvales</taxon>
        <taxon>Malvaceae</taxon>
        <taxon>Malvoideae</taxon>
        <taxon>Hibiscus</taxon>
    </lineage>
</organism>